<dbReference type="GO" id="GO:0047100">
    <property type="term" value="F:glyceraldehyde-3-phosphate dehydrogenase (NADP+) (phosphorylating) activity"/>
    <property type="evidence" value="ECO:0007669"/>
    <property type="project" value="UniProtKB-EC"/>
</dbReference>
<dbReference type="SMART" id="SM00846">
    <property type="entry name" value="Gp_dh_N"/>
    <property type="match status" value="1"/>
</dbReference>
<name>D8LTZ6_ECTSI</name>
<feature type="binding site" evidence="7">
    <location>
        <position position="126"/>
    </location>
    <ligand>
        <name>NAD(+)</name>
        <dbReference type="ChEBI" id="CHEBI:57540"/>
    </ligand>
</feature>
<feature type="binding site" evidence="7">
    <location>
        <begin position="15"/>
        <end position="16"/>
    </location>
    <ligand>
        <name>NAD(+)</name>
        <dbReference type="ChEBI" id="CHEBI:57540"/>
    </ligand>
</feature>
<sequence>MSSPKVRVAINGFGRIGRCLFRFLWEMPDVEIVLVNEIVGGAETAGYLLKYDSIHGPWGREVDFEGDADSFSVDGKRVAVTINAKIADTDWASHGVDVVCCCTGVFLTKEKLQPYFDGGVKRVVVSAPVKEEGVLNVVMGCNDDLLSDEHVICTAASCTTNCLAPVVKVIHEKLGIAHGCITTIHNVTGTQPIIDMAMTKKKDLRRCRSGMLNLAPTSTGSATAIATIFPELKGKLNGLAIRVPMLNSSITDCVFEVKRETTGMEVNELLKAASEDGPLKGIMGYETRPLVSTDYTNDERSGIVDARSTMVVDGTCVKIYAWYDNEWGYSKRMAELTCKVARTFFS</sequence>
<feature type="binding site" evidence="6">
    <location>
        <position position="188"/>
    </location>
    <ligand>
        <name>D-glyceraldehyde 3-phosphate</name>
        <dbReference type="ChEBI" id="CHEBI:59776"/>
    </ligand>
</feature>
<evidence type="ECO:0000313" key="13">
    <source>
        <dbReference type="Proteomes" id="UP000002630"/>
    </source>
</evidence>
<dbReference type="InterPro" id="IPR036291">
    <property type="entry name" value="NAD(P)-bd_dom_sf"/>
</dbReference>
<dbReference type="Pfam" id="PF00044">
    <property type="entry name" value="Gp_dh_N"/>
    <property type="match status" value="1"/>
</dbReference>
<evidence type="ECO:0000256" key="6">
    <source>
        <dbReference type="PIRSR" id="PIRSR000149-2"/>
    </source>
</evidence>
<keyword evidence="3 10" id="KW-0560">Oxidoreductase</keyword>
<dbReference type="InterPro" id="IPR020831">
    <property type="entry name" value="GlycerAld/Erythrose_P_DH"/>
</dbReference>
<evidence type="ECO:0000256" key="5">
    <source>
        <dbReference type="PIRSR" id="PIRSR000149-1"/>
    </source>
</evidence>
<feature type="binding site" evidence="7">
    <location>
        <position position="325"/>
    </location>
    <ligand>
        <name>NAD(+)</name>
        <dbReference type="ChEBI" id="CHEBI:57540"/>
    </ligand>
</feature>
<dbReference type="PIRSF" id="PIRSF000149">
    <property type="entry name" value="GAP_DH"/>
    <property type="match status" value="1"/>
</dbReference>
<evidence type="ECO:0000259" key="11">
    <source>
        <dbReference type="SMART" id="SM00846"/>
    </source>
</evidence>
<dbReference type="GO" id="GO:0006096">
    <property type="term" value="P:glycolytic process"/>
    <property type="evidence" value="ECO:0007669"/>
    <property type="project" value="UniProtKB-UniPathway"/>
</dbReference>
<dbReference type="OrthoDB" id="1152826at2759"/>
<dbReference type="Pfam" id="PF02800">
    <property type="entry name" value="Gp_dh_C"/>
    <property type="match status" value="1"/>
</dbReference>
<keyword evidence="10" id="KW-0324">Glycolysis</keyword>
<dbReference type="InterPro" id="IPR020829">
    <property type="entry name" value="GlycerAld_3-P_DH_cat"/>
</dbReference>
<comment type="subunit">
    <text evidence="10">Homotetramer.</text>
</comment>
<dbReference type="InterPro" id="IPR006424">
    <property type="entry name" value="Glyceraldehyde-3-P_DH_1"/>
</dbReference>
<dbReference type="PANTHER" id="PTHR42955">
    <property type="entry name" value="GLYCERALDEHYDE-3-PHOSPHATE DEHYDROGENASE"/>
    <property type="match status" value="1"/>
</dbReference>
<comment type="catalytic activity">
    <reaction evidence="4">
        <text>D-glyceraldehyde 3-phosphate + phosphate + NADP(+) = (2R)-3-phospho-glyceroyl phosphate + NADPH + H(+)</text>
        <dbReference type="Rhea" id="RHEA:10296"/>
        <dbReference type="ChEBI" id="CHEBI:15378"/>
        <dbReference type="ChEBI" id="CHEBI:43474"/>
        <dbReference type="ChEBI" id="CHEBI:57604"/>
        <dbReference type="ChEBI" id="CHEBI:57783"/>
        <dbReference type="ChEBI" id="CHEBI:58349"/>
        <dbReference type="ChEBI" id="CHEBI:59776"/>
        <dbReference type="EC" id="1.2.1.13"/>
    </reaction>
</comment>
<evidence type="ECO:0000256" key="2">
    <source>
        <dbReference type="ARBA" id="ARBA00007406"/>
    </source>
</evidence>
<dbReference type="GO" id="GO:0051287">
    <property type="term" value="F:NAD binding"/>
    <property type="evidence" value="ECO:0007669"/>
    <property type="project" value="UniProtKB-UniRule"/>
</dbReference>
<dbReference type="GO" id="GO:0006006">
    <property type="term" value="P:glucose metabolic process"/>
    <property type="evidence" value="ECO:0007669"/>
    <property type="project" value="InterPro"/>
</dbReference>
<dbReference type="InterPro" id="IPR052978">
    <property type="entry name" value="GAP_dehydrogenase"/>
</dbReference>
<feature type="binding site" evidence="6">
    <location>
        <begin position="157"/>
        <end position="159"/>
    </location>
    <ligand>
        <name>D-glyceraldehyde 3-phosphate</name>
        <dbReference type="ChEBI" id="CHEBI:59776"/>
    </ligand>
</feature>
<dbReference type="PROSITE" id="PS00071">
    <property type="entry name" value="GAPDH"/>
    <property type="match status" value="1"/>
</dbReference>
<dbReference type="InterPro" id="IPR020828">
    <property type="entry name" value="GlycerAld_3-P_DH_NAD(P)-bd"/>
</dbReference>
<dbReference type="Gene3D" id="3.30.360.10">
    <property type="entry name" value="Dihydrodipicolinate Reductase, domain 2"/>
    <property type="match status" value="1"/>
</dbReference>
<dbReference type="SUPFAM" id="SSF51735">
    <property type="entry name" value="NAD(P)-binding Rossmann-fold domains"/>
    <property type="match status" value="1"/>
</dbReference>
<dbReference type="CDD" id="cd18126">
    <property type="entry name" value="GAPDH_I_C"/>
    <property type="match status" value="1"/>
</dbReference>
<evidence type="ECO:0000256" key="1">
    <source>
        <dbReference type="ARBA" id="ARBA00005215"/>
    </source>
</evidence>
<dbReference type="InParanoid" id="D8LTZ6"/>
<evidence type="ECO:0000256" key="7">
    <source>
        <dbReference type="PIRSR" id="PIRSR000149-3"/>
    </source>
</evidence>
<feature type="active site" description="Nucleophile" evidence="5">
    <location>
        <position position="158"/>
    </location>
</feature>
<feature type="domain" description="Glyceraldehyde 3-phosphate dehydrogenase NAD(P) binding" evidence="11">
    <location>
        <begin position="6"/>
        <end position="158"/>
    </location>
</feature>
<dbReference type="PANTHER" id="PTHR42955:SF1">
    <property type="entry name" value="GLYCERALDEHYDE-3-PHOSPHATE DEHYDROGENASE"/>
    <property type="match status" value="1"/>
</dbReference>
<evidence type="ECO:0000256" key="4">
    <source>
        <dbReference type="ARBA" id="ARBA00052787"/>
    </source>
</evidence>
<dbReference type="InterPro" id="IPR020830">
    <property type="entry name" value="GlycerAld_3-P_DH_AS"/>
</dbReference>
<comment type="catalytic activity">
    <reaction evidence="10">
        <text>D-glyceraldehyde 3-phosphate + phosphate + NAD(+) = (2R)-3-phospho-glyceroyl phosphate + NADH + H(+)</text>
        <dbReference type="Rhea" id="RHEA:10300"/>
        <dbReference type="ChEBI" id="CHEBI:15378"/>
        <dbReference type="ChEBI" id="CHEBI:43474"/>
        <dbReference type="ChEBI" id="CHEBI:57540"/>
        <dbReference type="ChEBI" id="CHEBI:57604"/>
        <dbReference type="ChEBI" id="CHEBI:57945"/>
        <dbReference type="ChEBI" id="CHEBI:59776"/>
        <dbReference type="EC" id="1.2.1.12"/>
    </reaction>
</comment>
<dbReference type="EC" id="1.2.1.12" evidence="10"/>
<dbReference type="NCBIfam" id="TIGR01534">
    <property type="entry name" value="GAPDH-I"/>
    <property type="match status" value="1"/>
</dbReference>
<dbReference type="OMA" id="QVKLYVW"/>
<feature type="site" description="Activates thiol group during catalysis" evidence="8">
    <location>
        <position position="185"/>
    </location>
</feature>
<dbReference type="AlphaFoldDB" id="D8LTZ6"/>
<evidence type="ECO:0000256" key="8">
    <source>
        <dbReference type="PIRSR" id="PIRSR000149-4"/>
    </source>
</evidence>
<protein>
    <recommendedName>
        <fullName evidence="10">Glyceraldehyde-3-phosphate dehydrogenase</fullName>
        <ecNumber evidence="10">1.2.1.12</ecNumber>
    </recommendedName>
</protein>
<dbReference type="SUPFAM" id="SSF55347">
    <property type="entry name" value="Glyceraldehyde-3-phosphate dehydrogenase-like, C-terminal domain"/>
    <property type="match status" value="1"/>
</dbReference>
<keyword evidence="7 10" id="KW-0520">NAD</keyword>
<dbReference type="FunFam" id="3.40.50.720:FF:000001">
    <property type="entry name" value="Glyceraldehyde-3-phosphate dehydrogenase"/>
    <property type="match status" value="1"/>
</dbReference>
<dbReference type="eggNOG" id="KOG0657">
    <property type="taxonomic scope" value="Eukaryota"/>
</dbReference>
<evidence type="ECO:0000256" key="9">
    <source>
        <dbReference type="RuleBase" id="RU000397"/>
    </source>
</evidence>
<dbReference type="EMBL" id="FN649751">
    <property type="protein sequence ID" value="CBN75386.1"/>
    <property type="molecule type" value="Genomic_DNA"/>
</dbReference>
<dbReference type="Gene3D" id="3.40.50.720">
    <property type="entry name" value="NAD(P)-binding Rossmann-like Domain"/>
    <property type="match status" value="1"/>
</dbReference>
<feature type="binding site" evidence="6">
    <location>
        <begin position="219"/>
        <end position="220"/>
    </location>
    <ligand>
        <name>D-glyceraldehyde 3-phosphate</name>
        <dbReference type="ChEBI" id="CHEBI:59776"/>
    </ligand>
</feature>
<accession>D8LTZ6</accession>
<dbReference type="UniPathway" id="UPA00109">
    <property type="reaction ID" value="UER00184"/>
</dbReference>
<dbReference type="Proteomes" id="UP000002630">
    <property type="component" value="Linkage Group LG26"/>
</dbReference>
<keyword evidence="13" id="KW-1185">Reference proteome</keyword>
<dbReference type="InterPro" id="IPR054835">
    <property type="entry name" value="G3PDH_Arsen"/>
</dbReference>
<gene>
    <name evidence="12" type="ORF">Esi_0090_0074</name>
</gene>
<comment type="pathway">
    <text evidence="1">Carbohydrate biosynthesis; Calvin cycle.</text>
</comment>
<reference evidence="12 13" key="1">
    <citation type="journal article" date="2010" name="Nature">
        <title>The Ectocarpus genome and the independent evolution of multicellularity in brown algae.</title>
        <authorList>
            <person name="Cock J.M."/>
            <person name="Sterck L."/>
            <person name="Rouze P."/>
            <person name="Scornet D."/>
            <person name="Allen A.E."/>
            <person name="Amoutzias G."/>
            <person name="Anthouard V."/>
            <person name="Artiguenave F."/>
            <person name="Aury J.M."/>
            <person name="Badger J.H."/>
            <person name="Beszteri B."/>
            <person name="Billiau K."/>
            <person name="Bonnet E."/>
            <person name="Bothwell J.H."/>
            <person name="Bowler C."/>
            <person name="Boyen C."/>
            <person name="Brownlee C."/>
            <person name="Carrano C.J."/>
            <person name="Charrier B."/>
            <person name="Cho G.Y."/>
            <person name="Coelho S.M."/>
            <person name="Collen J."/>
            <person name="Corre E."/>
            <person name="Da Silva C."/>
            <person name="Delage L."/>
            <person name="Delaroque N."/>
            <person name="Dittami S.M."/>
            <person name="Doulbeau S."/>
            <person name="Elias M."/>
            <person name="Farnham G."/>
            <person name="Gachon C.M."/>
            <person name="Gschloessl B."/>
            <person name="Heesch S."/>
            <person name="Jabbari K."/>
            <person name="Jubin C."/>
            <person name="Kawai H."/>
            <person name="Kimura K."/>
            <person name="Kloareg B."/>
            <person name="Kupper F.C."/>
            <person name="Lang D."/>
            <person name="Le Bail A."/>
            <person name="Leblanc C."/>
            <person name="Lerouge P."/>
            <person name="Lohr M."/>
            <person name="Lopez P.J."/>
            <person name="Martens C."/>
            <person name="Maumus F."/>
            <person name="Michel G."/>
            <person name="Miranda-Saavedra D."/>
            <person name="Morales J."/>
            <person name="Moreau H."/>
            <person name="Motomura T."/>
            <person name="Nagasato C."/>
            <person name="Napoli C.A."/>
            <person name="Nelson D.R."/>
            <person name="Nyvall-Collen P."/>
            <person name="Peters A.F."/>
            <person name="Pommier C."/>
            <person name="Potin P."/>
            <person name="Poulain J."/>
            <person name="Quesneville H."/>
            <person name="Read B."/>
            <person name="Rensing S.A."/>
            <person name="Ritter A."/>
            <person name="Rousvoal S."/>
            <person name="Samanta M."/>
            <person name="Samson G."/>
            <person name="Schroeder D.C."/>
            <person name="Segurens B."/>
            <person name="Strittmatter M."/>
            <person name="Tonon T."/>
            <person name="Tregear J.W."/>
            <person name="Valentin K."/>
            <person name="von Dassow P."/>
            <person name="Yamagishi T."/>
            <person name="Van de Peer Y."/>
            <person name="Wincker P."/>
        </authorList>
    </citation>
    <scope>NUCLEOTIDE SEQUENCE [LARGE SCALE GENOMIC DNA]</scope>
    <source>
        <strain evidence="13">Ec32 / CCAP1310/4</strain>
    </source>
</reference>
<dbReference type="NCBIfam" id="NF033735">
    <property type="entry name" value="G3PDH_Arsen"/>
    <property type="match status" value="1"/>
</dbReference>
<evidence type="ECO:0000256" key="3">
    <source>
        <dbReference type="ARBA" id="ARBA00023002"/>
    </source>
</evidence>
<feature type="binding site" evidence="6">
    <location>
        <position position="242"/>
    </location>
    <ligand>
        <name>D-glyceraldehyde 3-phosphate</name>
        <dbReference type="ChEBI" id="CHEBI:59776"/>
    </ligand>
</feature>
<dbReference type="CDD" id="cd05214">
    <property type="entry name" value="GAPDH_I_N"/>
    <property type="match status" value="1"/>
</dbReference>
<comment type="similarity">
    <text evidence="2 9">Belongs to the glyceraldehyde-3-phosphate dehydrogenase family.</text>
</comment>
<dbReference type="GO" id="GO:0004365">
    <property type="term" value="F:glyceraldehyde-3-phosphate dehydrogenase (NAD+) (phosphorylating) activity"/>
    <property type="evidence" value="ECO:0007669"/>
    <property type="project" value="UniProtKB-UniRule"/>
</dbReference>
<proteinExistence type="inferred from homology"/>
<dbReference type="GO" id="GO:0050661">
    <property type="term" value="F:NADP binding"/>
    <property type="evidence" value="ECO:0007669"/>
    <property type="project" value="InterPro"/>
</dbReference>
<evidence type="ECO:0000313" key="12">
    <source>
        <dbReference type="EMBL" id="CBN75386.1"/>
    </source>
</evidence>
<dbReference type="EMBL" id="FN649138">
    <property type="protein sequence ID" value="CBN75386.1"/>
    <property type="molecule type" value="Genomic_DNA"/>
</dbReference>
<comment type="pathway">
    <text evidence="10">Carbohydrate degradation; glycolysis; pyruvate from D-glyceraldehyde 3-phosphate: step 1/5.</text>
</comment>
<dbReference type="FunFam" id="3.30.360.10:FF:000002">
    <property type="entry name" value="Glyceraldehyde-3-phosphate dehydrogenase"/>
    <property type="match status" value="1"/>
</dbReference>
<dbReference type="PRINTS" id="PR00078">
    <property type="entry name" value="G3PDHDRGNASE"/>
</dbReference>
<organism evidence="12 13">
    <name type="scientific">Ectocarpus siliculosus</name>
    <name type="common">Brown alga</name>
    <name type="synonym">Conferva siliculosa</name>
    <dbReference type="NCBI Taxonomy" id="2880"/>
    <lineage>
        <taxon>Eukaryota</taxon>
        <taxon>Sar</taxon>
        <taxon>Stramenopiles</taxon>
        <taxon>Ochrophyta</taxon>
        <taxon>PX clade</taxon>
        <taxon>Phaeophyceae</taxon>
        <taxon>Ectocarpales</taxon>
        <taxon>Ectocarpaceae</taxon>
        <taxon>Ectocarpus</taxon>
    </lineage>
</organism>
<keyword evidence="7" id="KW-0547">Nucleotide-binding</keyword>
<evidence type="ECO:0000256" key="10">
    <source>
        <dbReference type="RuleBase" id="RU361160"/>
    </source>
</evidence>
<dbReference type="STRING" id="2880.D8LTZ6"/>